<feature type="chain" id="PRO_5012388002" description="DUF1223 domain-containing protein" evidence="1">
    <location>
        <begin position="27"/>
        <end position="304"/>
    </location>
</feature>
<gene>
    <name evidence="2" type="ORF">SAMN05421580_105128</name>
</gene>
<dbReference type="SUPFAM" id="SSF52833">
    <property type="entry name" value="Thioredoxin-like"/>
    <property type="match status" value="1"/>
</dbReference>
<dbReference type="PANTHER" id="PTHR36057">
    <property type="match status" value="1"/>
</dbReference>
<dbReference type="Proteomes" id="UP000186221">
    <property type="component" value="Unassembled WGS sequence"/>
</dbReference>
<reference evidence="3" key="1">
    <citation type="submission" date="2017-01" db="EMBL/GenBank/DDBJ databases">
        <authorList>
            <person name="Varghese N."/>
            <person name="Submissions S."/>
        </authorList>
    </citation>
    <scope>NUCLEOTIDE SEQUENCE [LARGE SCALE GENOMIC DNA]</scope>
    <source>
        <strain evidence="3">DSM 19945</strain>
    </source>
</reference>
<proteinExistence type="predicted"/>
<sequence>MARAKLGATIGGAILLGLMAAAPVQAQEGAAGSPQGLGARPAPGAMPGSSLIESLNRALDRAIGPQGAQPAVVNTLIAPSAKLKPAPVVVELFTSQGCSACPPADQLLAQVANRPDVVALSLHVDYWDYLGWEDPFAQPAFTARQKGYVRAAGERTLYTPQVIVGGEQSLTAPAAGTLERMISAEAAEPPRVALAVAEGEAPGQYVIDLAPVGRALDRPSVVQIVRYVPQAQVEILRGENAGKVLDFANVVTAWHAVAEWDGRAPLRLNAQIEGTEPAVVIVQTALPGKAAPLPGPILSTARLR</sequence>
<keyword evidence="3" id="KW-1185">Reference proteome</keyword>
<evidence type="ECO:0000256" key="1">
    <source>
        <dbReference type="SAM" id="SignalP"/>
    </source>
</evidence>
<dbReference type="RefSeq" id="WP_245826486.1">
    <property type="nucleotide sequence ID" value="NZ_FTOG01000005.1"/>
</dbReference>
<dbReference type="PANTHER" id="PTHR36057:SF1">
    <property type="entry name" value="LIPOPROTEIN LIPID ATTACHMENT SITE-LIKE PROTEIN, PUTATIVE (DUF1223)-RELATED"/>
    <property type="match status" value="1"/>
</dbReference>
<evidence type="ECO:0000313" key="2">
    <source>
        <dbReference type="EMBL" id="SIS81347.1"/>
    </source>
</evidence>
<feature type="signal peptide" evidence="1">
    <location>
        <begin position="1"/>
        <end position="26"/>
    </location>
</feature>
<evidence type="ECO:0000313" key="3">
    <source>
        <dbReference type="Proteomes" id="UP000186221"/>
    </source>
</evidence>
<dbReference type="EMBL" id="FTOG01000005">
    <property type="protein sequence ID" value="SIS81347.1"/>
    <property type="molecule type" value="Genomic_DNA"/>
</dbReference>
<dbReference type="STRING" id="453582.SAMN05421580_105128"/>
<organism evidence="2 3">
    <name type="scientific">Rhodobacter aestuarii</name>
    <dbReference type="NCBI Taxonomy" id="453582"/>
    <lineage>
        <taxon>Bacteria</taxon>
        <taxon>Pseudomonadati</taxon>
        <taxon>Pseudomonadota</taxon>
        <taxon>Alphaproteobacteria</taxon>
        <taxon>Rhodobacterales</taxon>
        <taxon>Rhodobacter group</taxon>
        <taxon>Rhodobacter</taxon>
    </lineage>
</organism>
<dbReference type="Pfam" id="PF06764">
    <property type="entry name" value="DUF1223"/>
    <property type="match status" value="1"/>
</dbReference>
<name>A0A1N7M5K2_9RHOB</name>
<dbReference type="AlphaFoldDB" id="A0A1N7M5K2"/>
<protein>
    <recommendedName>
        <fullName evidence="4">DUF1223 domain-containing protein</fullName>
    </recommendedName>
</protein>
<evidence type="ECO:0008006" key="4">
    <source>
        <dbReference type="Google" id="ProtNLM"/>
    </source>
</evidence>
<dbReference type="InterPro" id="IPR010634">
    <property type="entry name" value="DUF1223"/>
</dbReference>
<keyword evidence="1" id="KW-0732">Signal</keyword>
<dbReference type="InterPro" id="IPR036249">
    <property type="entry name" value="Thioredoxin-like_sf"/>
</dbReference>
<accession>A0A1N7M5K2</accession>